<name>A0A917LRB3_9MICC</name>
<reference evidence="9" key="2">
    <citation type="submission" date="2020-09" db="EMBL/GenBank/DDBJ databases">
        <authorList>
            <person name="Sun Q."/>
            <person name="Zhou Y."/>
        </authorList>
    </citation>
    <scope>NUCLEOTIDE SEQUENCE</scope>
    <source>
        <strain evidence="9">CGMCC 1.12187</strain>
    </source>
</reference>
<feature type="compositionally biased region" description="Pro residues" evidence="6">
    <location>
        <begin position="1"/>
        <end position="10"/>
    </location>
</feature>
<dbReference type="NCBIfam" id="TIGR03954">
    <property type="entry name" value="integ_memb_HG"/>
    <property type="match status" value="1"/>
</dbReference>
<evidence type="ECO:0000259" key="8">
    <source>
        <dbReference type="Pfam" id="PF12823"/>
    </source>
</evidence>
<evidence type="ECO:0000313" key="9">
    <source>
        <dbReference type="EMBL" id="GGG51046.1"/>
    </source>
</evidence>
<evidence type="ECO:0000313" key="10">
    <source>
        <dbReference type="Proteomes" id="UP000638848"/>
    </source>
</evidence>
<dbReference type="PANTHER" id="PTHR40077:SF2">
    <property type="entry name" value="MEMBRANE PROTEIN"/>
    <property type="match status" value="1"/>
</dbReference>
<dbReference type="RefSeq" id="WP_188535237.1">
    <property type="nucleotide sequence ID" value="NZ_BMEQ01000004.1"/>
</dbReference>
<reference evidence="9" key="1">
    <citation type="journal article" date="2014" name="Int. J. Syst. Evol. Microbiol.">
        <title>Complete genome sequence of Corynebacterium casei LMG S-19264T (=DSM 44701T), isolated from a smear-ripened cheese.</title>
        <authorList>
            <consortium name="US DOE Joint Genome Institute (JGI-PGF)"/>
            <person name="Walter F."/>
            <person name="Albersmeier A."/>
            <person name="Kalinowski J."/>
            <person name="Ruckert C."/>
        </authorList>
    </citation>
    <scope>NUCLEOTIDE SEQUENCE</scope>
    <source>
        <strain evidence="9">CGMCC 1.12187</strain>
    </source>
</reference>
<feature type="transmembrane region" description="Helical" evidence="7">
    <location>
        <begin position="163"/>
        <end position="182"/>
    </location>
</feature>
<dbReference type="PANTHER" id="PTHR40077">
    <property type="entry name" value="MEMBRANE PROTEIN-RELATED"/>
    <property type="match status" value="1"/>
</dbReference>
<feature type="transmembrane region" description="Helical" evidence="7">
    <location>
        <begin position="133"/>
        <end position="156"/>
    </location>
</feature>
<protein>
    <recommendedName>
        <fullName evidence="8">DUF3817 domain-containing protein</fullName>
    </recommendedName>
</protein>
<dbReference type="InterPro" id="IPR023845">
    <property type="entry name" value="DUF3817_TM"/>
</dbReference>
<comment type="caution">
    <text evidence="9">The sequence shown here is derived from an EMBL/GenBank/DDBJ whole genome shotgun (WGS) entry which is preliminary data.</text>
</comment>
<keyword evidence="3 7" id="KW-0812">Transmembrane</keyword>
<evidence type="ECO:0000256" key="1">
    <source>
        <dbReference type="ARBA" id="ARBA00004651"/>
    </source>
</evidence>
<dbReference type="EMBL" id="BMEQ01000004">
    <property type="protein sequence ID" value="GGG51046.1"/>
    <property type="molecule type" value="Genomic_DNA"/>
</dbReference>
<comment type="subcellular location">
    <subcellularLocation>
        <location evidence="1">Cell membrane</location>
        <topology evidence="1">Multi-pass membrane protein</topology>
    </subcellularLocation>
</comment>
<evidence type="ECO:0000256" key="5">
    <source>
        <dbReference type="ARBA" id="ARBA00023136"/>
    </source>
</evidence>
<evidence type="ECO:0000256" key="3">
    <source>
        <dbReference type="ARBA" id="ARBA00022692"/>
    </source>
</evidence>
<feature type="region of interest" description="Disordered" evidence="6">
    <location>
        <begin position="1"/>
        <end position="58"/>
    </location>
</feature>
<feature type="domain" description="DUF3817" evidence="8">
    <location>
        <begin position="71"/>
        <end position="187"/>
    </location>
</feature>
<dbReference type="GO" id="GO:0005886">
    <property type="term" value="C:plasma membrane"/>
    <property type="evidence" value="ECO:0007669"/>
    <property type="project" value="UniProtKB-SubCell"/>
</dbReference>
<keyword evidence="4 7" id="KW-1133">Transmembrane helix</keyword>
<keyword evidence="10" id="KW-1185">Reference proteome</keyword>
<dbReference type="Pfam" id="PF12823">
    <property type="entry name" value="DUF3817"/>
    <property type="match status" value="1"/>
</dbReference>
<organism evidence="9 10">
    <name type="scientific">Kocuria dechangensis</name>
    <dbReference type="NCBI Taxonomy" id="1176249"/>
    <lineage>
        <taxon>Bacteria</taxon>
        <taxon>Bacillati</taxon>
        <taxon>Actinomycetota</taxon>
        <taxon>Actinomycetes</taxon>
        <taxon>Micrococcales</taxon>
        <taxon>Micrococcaceae</taxon>
        <taxon>Kocuria</taxon>
    </lineage>
</organism>
<accession>A0A917LRB3</accession>
<evidence type="ECO:0000256" key="7">
    <source>
        <dbReference type="SAM" id="Phobius"/>
    </source>
</evidence>
<evidence type="ECO:0000256" key="6">
    <source>
        <dbReference type="SAM" id="MobiDB-lite"/>
    </source>
</evidence>
<dbReference type="AlphaFoldDB" id="A0A917LRB3"/>
<keyword evidence="5 7" id="KW-0472">Membrane</keyword>
<feature type="compositionally biased region" description="Low complexity" evidence="6">
    <location>
        <begin position="11"/>
        <end position="20"/>
    </location>
</feature>
<feature type="transmembrane region" description="Helical" evidence="7">
    <location>
        <begin position="73"/>
        <end position="93"/>
    </location>
</feature>
<feature type="compositionally biased region" description="Low complexity" evidence="6">
    <location>
        <begin position="46"/>
        <end position="55"/>
    </location>
</feature>
<keyword evidence="2" id="KW-1003">Cell membrane</keyword>
<evidence type="ECO:0000256" key="2">
    <source>
        <dbReference type="ARBA" id="ARBA00022475"/>
    </source>
</evidence>
<dbReference type="Proteomes" id="UP000638848">
    <property type="component" value="Unassembled WGS sequence"/>
</dbReference>
<proteinExistence type="predicted"/>
<gene>
    <name evidence="9" type="ORF">GCM10011374_12100</name>
</gene>
<evidence type="ECO:0000256" key="4">
    <source>
        <dbReference type="ARBA" id="ARBA00022989"/>
    </source>
</evidence>
<sequence>MTEPTQPTPTPTSARSSAPAPKERADGVRVPLPRDAAPSRAATPGRVPRQPAALQPRRRFGGTEAQIRGALKFYMVSAWISGTFLLLLVAEMITRYGLGYDLVAGGTDKLTGATVPLGWQDLELENLSGGVNISTWILIVHGWFYVVYLISCFRVWTLMRWPFPQLVVMALGGVVPFLSFIVERKIHASTAAELRANPKAAKRY</sequence>